<evidence type="ECO:0000259" key="1">
    <source>
        <dbReference type="Pfam" id="PF00005"/>
    </source>
</evidence>
<dbReference type="SUPFAM" id="SSF52540">
    <property type="entry name" value="P-loop containing nucleoside triphosphate hydrolases"/>
    <property type="match status" value="1"/>
</dbReference>
<dbReference type="Proteomes" id="UP001211907">
    <property type="component" value="Unassembled WGS sequence"/>
</dbReference>
<comment type="caution">
    <text evidence="2">The sequence shown here is derived from an EMBL/GenBank/DDBJ whole genome shotgun (WGS) entry which is preliminary data.</text>
</comment>
<feature type="domain" description="ABC transporter" evidence="1">
    <location>
        <begin position="28"/>
        <end position="213"/>
    </location>
</feature>
<gene>
    <name evidence="2" type="ORF">HK100_003564</name>
</gene>
<sequence>MTTKLFEVTRASIVRFGSVKPVIQPFFSWSISAEERWAIVGRVGSGKSSLGSALAGGLRWVAEDGRVSEELANPWIYRGAGSTERAVRLLAFTDNLKSYSSHSIQDRYHSRVDEDELTAAEFLLDLPKARKVYALVKDGEENPVNNATNKVIDPFAKLDDHKRQIAKKFNLEALFPLPTIRLSNGQLMRLRLAKNLLFSDAVDAKVVVLDEPFS</sequence>
<dbReference type="InterPro" id="IPR027417">
    <property type="entry name" value="P-loop_NTPase"/>
</dbReference>
<evidence type="ECO:0000313" key="2">
    <source>
        <dbReference type="EMBL" id="KAJ3107599.1"/>
    </source>
</evidence>
<reference evidence="2" key="1">
    <citation type="submission" date="2020-05" db="EMBL/GenBank/DDBJ databases">
        <title>Phylogenomic resolution of chytrid fungi.</title>
        <authorList>
            <person name="Stajich J.E."/>
            <person name="Amses K."/>
            <person name="Simmons R."/>
            <person name="Seto K."/>
            <person name="Myers J."/>
            <person name="Bonds A."/>
            <person name="Quandt C.A."/>
            <person name="Barry K."/>
            <person name="Liu P."/>
            <person name="Grigoriev I."/>
            <person name="Longcore J.E."/>
            <person name="James T.Y."/>
        </authorList>
    </citation>
    <scope>NUCLEOTIDE SEQUENCE</scope>
    <source>
        <strain evidence="2">JEL0513</strain>
    </source>
</reference>
<evidence type="ECO:0000313" key="3">
    <source>
        <dbReference type="Proteomes" id="UP001211907"/>
    </source>
</evidence>
<dbReference type="Gene3D" id="3.40.50.300">
    <property type="entry name" value="P-loop containing nucleotide triphosphate hydrolases"/>
    <property type="match status" value="1"/>
</dbReference>
<accession>A0AAD5XEI4</accession>
<dbReference type="EMBL" id="JADGJH010001900">
    <property type="protein sequence ID" value="KAJ3107599.1"/>
    <property type="molecule type" value="Genomic_DNA"/>
</dbReference>
<proteinExistence type="predicted"/>
<dbReference type="Pfam" id="PF00005">
    <property type="entry name" value="ABC_tran"/>
    <property type="match status" value="1"/>
</dbReference>
<organism evidence="2 3">
    <name type="scientific">Physocladia obscura</name>
    <dbReference type="NCBI Taxonomy" id="109957"/>
    <lineage>
        <taxon>Eukaryota</taxon>
        <taxon>Fungi</taxon>
        <taxon>Fungi incertae sedis</taxon>
        <taxon>Chytridiomycota</taxon>
        <taxon>Chytridiomycota incertae sedis</taxon>
        <taxon>Chytridiomycetes</taxon>
        <taxon>Chytridiales</taxon>
        <taxon>Chytriomycetaceae</taxon>
        <taxon>Physocladia</taxon>
    </lineage>
</organism>
<protein>
    <recommendedName>
        <fullName evidence="1">ABC transporter domain-containing protein</fullName>
    </recommendedName>
</protein>
<dbReference type="InterPro" id="IPR003439">
    <property type="entry name" value="ABC_transporter-like_ATP-bd"/>
</dbReference>
<dbReference type="GO" id="GO:0016887">
    <property type="term" value="F:ATP hydrolysis activity"/>
    <property type="evidence" value="ECO:0007669"/>
    <property type="project" value="InterPro"/>
</dbReference>
<dbReference type="AlphaFoldDB" id="A0AAD5XEI4"/>
<keyword evidence="3" id="KW-1185">Reference proteome</keyword>
<dbReference type="GO" id="GO:0005524">
    <property type="term" value="F:ATP binding"/>
    <property type="evidence" value="ECO:0007669"/>
    <property type="project" value="InterPro"/>
</dbReference>
<name>A0AAD5XEI4_9FUNG</name>